<dbReference type="Gene3D" id="1.10.260.40">
    <property type="entry name" value="lambda repressor-like DNA-binding domains"/>
    <property type="match status" value="1"/>
</dbReference>
<evidence type="ECO:0000256" key="1">
    <source>
        <dbReference type="ARBA" id="ARBA00023125"/>
    </source>
</evidence>
<dbReference type="EMBL" id="CP021434">
    <property type="protein sequence ID" value="ARU62742.1"/>
    <property type="molecule type" value="Genomic_DNA"/>
</dbReference>
<name>A0A1Y0IQ51_9BACL</name>
<dbReference type="KEGG" id="tum:CBW65_18545"/>
<dbReference type="Gene3D" id="1.25.40.10">
    <property type="entry name" value="Tetratricopeptide repeat domain"/>
    <property type="match status" value="2"/>
</dbReference>
<evidence type="ECO:0000313" key="3">
    <source>
        <dbReference type="EMBL" id="ARU62742.1"/>
    </source>
</evidence>
<dbReference type="GO" id="GO:0005829">
    <property type="term" value="C:cytosol"/>
    <property type="evidence" value="ECO:0007669"/>
    <property type="project" value="TreeGrafter"/>
</dbReference>
<dbReference type="Pfam" id="PF01381">
    <property type="entry name" value="HTH_3"/>
    <property type="match status" value="1"/>
</dbReference>
<evidence type="ECO:0000259" key="2">
    <source>
        <dbReference type="PROSITE" id="PS50943"/>
    </source>
</evidence>
<dbReference type="InterPro" id="IPR019734">
    <property type="entry name" value="TPR_rpt"/>
</dbReference>
<dbReference type="PANTHER" id="PTHR46797">
    <property type="entry name" value="HTH-TYPE TRANSCRIPTIONAL REGULATOR"/>
    <property type="match status" value="1"/>
</dbReference>
<evidence type="ECO:0000313" key="4">
    <source>
        <dbReference type="Proteomes" id="UP000195437"/>
    </source>
</evidence>
<proteinExistence type="predicted"/>
<dbReference type="PANTHER" id="PTHR46797:SF1">
    <property type="entry name" value="METHYLPHOSPHONATE SYNTHASE"/>
    <property type="match status" value="1"/>
</dbReference>
<dbReference type="SMART" id="SM00530">
    <property type="entry name" value="HTH_XRE"/>
    <property type="match status" value="1"/>
</dbReference>
<keyword evidence="4" id="KW-1185">Reference proteome</keyword>
<dbReference type="GO" id="GO:0003700">
    <property type="term" value="F:DNA-binding transcription factor activity"/>
    <property type="evidence" value="ECO:0007669"/>
    <property type="project" value="TreeGrafter"/>
</dbReference>
<dbReference type="AlphaFoldDB" id="A0A1Y0IQ51"/>
<dbReference type="InterPro" id="IPR001387">
    <property type="entry name" value="Cro/C1-type_HTH"/>
</dbReference>
<dbReference type="InterPro" id="IPR010982">
    <property type="entry name" value="Lambda_DNA-bd_dom_sf"/>
</dbReference>
<sequence length="453" mass="52155">MAKNPGGSYKMVIDGKGNIGEKIRTYREERGLSQKELAEKADVSPSTISKVEGGVFTPSPDKLQRVADALGIPFHELIDFSAELEISTQVMIVKIFVERKEYHYALKHIADLEKRGDLLEHQKQDVILFKAESYMRTGRTEEAITLLSELRTSLEKFQGDEHLIADVFNRLGNAYFLASNITHAHAHYVRAHQLSLTFAIFDELAAKISYNLGMICSWLKKPSEATEHLENAERYFRDISDHIKLADTLFRQGQCYRDLNKMELAERYLNESFVIYKSHNHLVLAQHVRYNLASTVTALNEFDLAIEQLLECIDNFKELQSWNMVVYTYVRIAEIHLENGRYKEAEKFLVEAQQVLRSVELPEYDHNNVYAFYYRVLARSLYTIGKYSEAIEMSFNSSELYGKIGVKRDEADSLEIAVDSYLKLGDTNEAIQLSRRISDLLRYSLDIFANPEV</sequence>
<dbReference type="OrthoDB" id="9812495at2"/>
<dbReference type="Pfam" id="PF13424">
    <property type="entry name" value="TPR_12"/>
    <property type="match status" value="3"/>
</dbReference>
<feature type="domain" description="HTH cro/C1-type" evidence="2">
    <location>
        <begin position="23"/>
        <end position="77"/>
    </location>
</feature>
<dbReference type="PROSITE" id="PS50943">
    <property type="entry name" value="HTH_CROC1"/>
    <property type="match status" value="1"/>
</dbReference>
<gene>
    <name evidence="3" type="ORF">CBW65_18545</name>
</gene>
<dbReference type="SUPFAM" id="SSF48452">
    <property type="entry name" value="TPR-like"/>
    <property type="match status" value="2"/>
</dbReference>
<dbReference type="InterPro" id="IPR011990">
    <property type="entry name" value="TPR-like_helical_dom_sf"/>
</dbReference>
<accession>A0A1Y0IQ51</accession>
<dbReference type="CDD" id="cd00093">
    <property type="entry name" value="HTH_XRE"/>
    <property type="match status" value="1"/>
</dbReference>
<dbReference type="InterPro" id="IPR050807">
    <property type="entry name" value="TransReg_Diox_bact_type"/>
</dbReference>
<organism evidence="3 4">
    <name type="scientific">Tumebacillus avium</name>
    <dbReference type="NCBI Taxonomy" id="1903704"/>
    <lineage>
        <taxon>Bacteria</taxon>
        <taxon>Bacillati</taxon>
        <taxon>Bacillota</taxon>
        <taxon>Bacilli</taxon>
        <taxon>Bacillales</taxon>
        <taxon>Alicyclobacillaceae</taxon>
        <taxon>Tumebacillus</taxon>
    </lineage>
</organism>
<reference evidence="4" key="1">
    <citation type="submission" date="2017-05" db="EMBL/GenBank/DDBJ databases">
        <authorList>
            <person name="Sung H."/>
        </authorList>
    </citation>
    <scope>NUCLEOTIDE SEQUENCE [LARGE SCALE GENOMIC DNA]</scope>
    <source>
        <strain evidence="4">AR23208</strain>
    </source>
</reference>
<dbReference type="SUPFAM" id="SSF47413">
    <property type="entry name" value="lambda repressor-like DNA-binding domains"/>
    <property type="match status" value="1"/>
</dbReference>
<keyword evidence="1" id="KW-0238">DNA-binding</keyword>
<dbReference type="Proteomes" id="UP000195437">
    <property type="component" value="Chromosome"/>
</dbReference>
<dbReference type="SMART" id="SM00028">
    <property type="entry name" value="TPR"/>
    <property type="match status" value="6"/>
</dbReference>
<protein>
    <recommendedName>
        <fullName evidence="2">HTH cro/C1-type domain-containing protein</fullName>
    </recommendedName>
</protein>
<dbReference type="GO" id="GO:0003677">
    <property type="term" value="F:DNA binding"/>
    <property type="evidence" value="ECO:0007669"/>
    <property type="project" value="UniProtKB-KW"/>
</dbReference>